<dbReference type="InterPro" id="IPR001251">
    <property type="entry name" value="CRAL-TRIO_dom"/>
</dbReference>
<dbReference type="AlphaFoldDB" id="A0A6A4W765"/>
<keyword evidence="5" id="KW-1185">Reference proteome</keyword>
<dbReference type="SMART" id="SM00324">
    <property type="entry name" value="RhoGAP"/>
    <property type="match status" value="1"/>
</dbReference>
<dbReference type="PANTHER" id="PTHR45808">
    <property type="entry name" value="RHO GTPASE-ACTIVATING PROTEIN 68F"/>
    <property type="match status" value="1"/>
</dbReference>
<dbReference type="Proteomes" id="UP000440578">
    <property type="component" value="Unassembled WGS sequence"/>
</dbReference>
<feature type="domain" description="Rho-GAP" evidence="3">
    <location>
        <begin position="256"/>
        <end position="441"/>
    </location>
</feature>
<dbReference type="InterPro" id="IPR036865">
    <property type="entry name" value="CRAL-TRIO_dom_sf"/>
</dbReference>
<dbReference type="SUPFAM" id="SSF48350">
    <property type="entry name" value="GTPase activation domain, GAP"/>
    <property type="match status" value="1"/>
</dbReference>
<dbReference type="InterPro" id="IPR000198">
    <property type="entry name" value="RhoGAP_dom"/>
</dbReference>
<name>A0A6A4W765_AMPAM</name>
<protein>
    <submittedName>
        <fullName evidence="4">Rho GTPase-activating protein 1</fullName>
    </submittedName>
</protein>
<dbReference type="CDD" id="cd00170">
    <property type="entry name" value="SEC14"/>
    <property type="match status" value="1"/>
</dbReference>
<dbReference type="PROSITE" id="PS50191">
    <property type="entry name" value="CRAL_TRIO"/>
    <property type="match status" value="1"/>
</dbReference>
<evidence type="ECO:0000313" key="5">
    <source>
        <dbReference type="Proteomes" id="UP000440578"/>
    </source>
</evidence>
<proteinExistence type="predicted"/>
<dbReference type="PROSITE" id="PS50238">
    <property type="entry name" value="RHOGAP"/>
    <property type="match status" value="1"/>
</dbReference>
<dbReference type="PANTHER" id="PTHR45808:SF2">
    <property type="entry name" value="RHO GTPASE-ACTIVATING PROTEIN 68F"/>
    <property type="match status" value="1"/>
</dbReference>
<evidence type="ECO:0000256" key="1">
    <source>
        <dbReference type="SAM" id="MobiDB-lite"/>
    </source>
</evidence>
<feature type="region of interest" description="Disordered" evidence="1">
    <location>
        <begin position="1"/>
        <end position="26"/>
    </location>
</feature>
<dbReference type="EMBL" id="VIIS01000925">
    <property type="protein sequence ID" value="KAF0303627.1"/>
    <property type="molecule type" value="Genomic_DNA"/>
</dbReference>
<dbReference type="InterPro" id="IPR008936">
    <property type="entry name" value="Rho_GTPase_activation_prot"/>
</dbReference>
<dbReference type="GO" id="GO:0005096">
    <property type="term" value="F:GTPase activator activity"/>
    <property type="evidence" value="ECO:0007669"/>
    <property type="project" value="TreeGrafter"/>
</dbReference>
<evidence type="ECO:0000259" key="2">
    <source>
        <dbReference type="PROSITE" id="PS50191"/>
    </source>
</evidence>
<evidence type="ECO:0000313" key="4">
    <source>
        <dbReference type="EMBL" id="KAF0303627.1"/>
    </source>
</evidence>
<dbReference type="GO" id="GO:0007264">
    <property type="term" value="P:small GTPase-mediated signal transduction"/>
    <property type="evidence" value="ECO:0007669"/>
    <property type="project" value="TreeGrafter"/>
</dbReference>
<dbReference type="Pfam" id="PF13716">
    <property type="entry name" value="CRAL_TRIO_2"/>
    <property type="match status" value="1"/>
</dbReference>
<dbReference type="Gene3D" id="3.40.525.10">
    <property type="entry name" value="CRAL-TRIO lipid binding domain"/>
    <property type="match status" value="1"/>
</dbReference>
<dbReference type="GO" id="GO:2001136">
    <property type="term" value="P:negative regulation of endocytic recycling"/>
    <property type="evidence" value="ECO:0007669"/>
    <property type="project" value="TreeGrafter"/>
</dbReference>
<sequence length="443" mass="49793">MDGCGVGPPSLPGAGDDPYPSLSDYHDYEPQLEFDDTEVACATNAGTDPELEAELDLALDGTMSDGAIGTMDGTIEENFEEALGPLSLGLELGDDLERKARLSTAADFRDVAQHGIVDVVGDDSYGRKVIVVSACRLPSNKELNHAKLLSYLMFTLNQYVEQDYSLVYFHYGLNSKNKPPLSWLWQAYRAFDRKYKKNLKALYLVHPTNFIRVVYNVFRPAIRHDRTLMTKPSRPVATPTASAQFHAPLETQQFGVSLQFIKDNNGGDPVPPVLRQCVEFLSHPDALETEGLFRRSANVRLVHQLQSQFNHGETVQLTEPHLAAVLIKSFLRELEEPLMTFDLYDEIVQVQAMPKSERGTLVKSLVLEKLPEDNYTVLKFIIHFLAKVMDRSDLNKMTSANLAVVFGPNLIWHQNRQMSLSAIGPINTFTDYLLQNHHQLFIL</sequence>
<feature type="domain" description="CRAL-TRIO" evidence="2">
    <location>
        <begin position="107"/>
        <end position="268"/>
    </location>
</feature>
<comment type="caution">
    <text evidence="4">The sequence shown here is derived from an EMBL/GenBank/DDBJ whole genome shotgun (WGS) entry which is preliminary data.</text>
</comment>
<dbReference type="GO" id="GO:0005737">
    <property type="term" value="C:cytoplasm"/>
    <property type="evidence" value="ECO:0007669"/>
    <property type="project" value="TreeGrafter"/>
</dbReference>
<dbReference type="Pfam" id="PF00620">
    <property type="entry name" value="RhoGAP"/>
    <property type="match status" value="1"/>
</dbReference>
<dbReference type="OrthoDB" id="19923at2759"/>
<dbReference type="SMART" id="SM00516">
    <property type="entry name" value="SEC14"/>
    <property type="match status" value="1"/>
</dbReference>
<accession>A0A6A4W765</accession>
<reference evidence="4 5" key="1">
    <citation type="submission" date="2019-07" db="EMBL/GenBank/DDBJ databases">
        <title>Draft genome assembly of a fouling barnacle, Amphibalanus amphitrite (Darwin, 1854): The first reference genome for Thecostraca.</title>
        <authorList>
            <person name="Kim W."/>
        </authorList>
    </citation>
    <scope>NUCLEOTIDE SEQUENCE [LARGE SCALE GENOMIC DNA]</scope>
    <source>
        <strain evidence="4">SNU_AA5</strain>
        <tissue evidence="4">Soma without cirri and trophi</tissue>
    </source>
</reference>
<dbReference type="Gene3D" id="1.10.555.10">
    <property type="entry name" value="Rho GTPase activation protein"/>
    <property type="match status" value="1"/>
</dbReference>
<dbReference type="SUPFAM" id="SSF52087">
    <property type="entry name" value="CRAL/TRIO domain"/>
    <property type="match status" value="1"/>
</dbReference>
<gene>
    <name evidence="4" type="primary">Arhgap1</name>
    <name evidence="4" type="ORF">FJT64_002857</name>
</gene>
<evidence type="ECO:0000259" key="3">
    <source>
        <dbReference type="PROSITE" id="PS50238"/>
    </source>
</evidence>
<organism evidence="4 5">
    <name type="scientific">Amphibalanus amphitrite</name>
    <name type="common">Striped barnacle</name>
    <name type="synonym">Balanus amphitrite</name>
    <dbReference type="NCBI Taxonomy" id="1232801"/>
    <lineage>
        <taxon>Eukaryota</taxon>
        <taxon>Metazoa</taxon>
        <taxon>Ecdysozoa</taxon>
        <taxon>Arthropoda</taxon>
        <taxon>Crustacea</taxon>
        <taxon>Multicrustacea</taxon>
        <taxon>Cirripedia</taxon>
        <taxon>Thoracica</taxon>
        <taxon>Thoracicalcarea</taxon>
        <taxon>Balanomorpha</taxon>
        <taxon>Balanoidea</taxon>
        <taxon>Balanidae</taxon>
        <taxon>Amphibalaninae</taxon>
        <taxon>Amphibalanus</taxon>
    </lineage>
</organism>